<sequence>MKVAVGHMSMIVQHNEIISLLKELKIYNGDELIIYVTLKTSQPLYVRMNYLNLDNYIVQGAWLAINDNEVKVLPVNQLGRLVDNISVICRDDIHDFSIKKNLLLYTISMIDLKGNVVQFKASSKVLGNKNHHEDFLKLLNKMR</sequence>
<protein>
    <recommendedName>
        <fullName evidence="3">YokE-like PH domain-containing protein</fullName>
    </recommendedName>
</protein>
<evidence type="ECO:0008006" key="3">
    <source>
        <dbReference type="Google" id="ProtNLM"/>
    </source>
</evidence>
<proteinExistence type="predicted"/>
<gene>
    <name evidence="1" type="ORF">N568_0101055</name>
</gene>
<accession>V8ASW3</accession>
<dbReference type="EMBL" id="AVFE01000002">
    <property type="protein sequence ID" value="ETD05690.1"/>
    <property type="molecule type" value="Genomic_DNA"/>
</dbReference>
<evidence type="ECO:0000313" key="2">
    <source>
        <dbReference type="Proteomes" id="UP000018692"/>
    </source>
</evidence>
<evidence type="ECO:0000313" key="1">
    <source>
        <dbReference type="EMBL" id="ETD05690.1"/>
    </source>
</evidence>
<reference evidence="1 2" key="1">
    <citation type="submission" date="2013-07" db="EMBL/GenBank/DDBJ databases">
        <title>Isolation of Lactococcus garvieae strain TRF1 from the fecal material of a timber rattlesnake.</title>
        <authorList>
            <person name="McLaughlin R.W."/>
            <person name="Cochran P.A."/>
            <person name="Dowd S.E."/>
        </authorList>
    </citation>
    <scope>NUCLEOTIDE SEQUENCE [LARGE SCALE GENOMIC DNA]</scope>
    <source>
        <strain evidence="1 2">TRF1</strain>
    </source>
</reference>
<comment type="caution">
    <text evidence="1">The sequence shown here is derived from an EMBL/GenBank/DDBJ whole genome shotgun (WGS) entry which is preliminary data.</text>
</comment>
<dbReference type="Proteomes" id="UP000018692">
    <property type="component" value="Unassembled WGS sequence"/>
</dbReference>
<name>V8ASW3_9LACT</name>
<organism evidence="1 2">
    <name type="scientific">Lactococcus garvieae TRF1</name>
    <dbReference type="NCBI Taxonomy" id="1380772"/>
    <lineage>
        <taxon>Bacteria</taxon>
        <taxon>Bacillati</taxon>
        <taxon>Bacillota</taxon>
        <taxon>Bacilli</taxon>
        <taxon>Lactobacillales</taxon>
        <taxon>Streptococcaceae</taxon>
        <taxon>Lactococcus</taxon>
    </lineage>
</organism>
<dbReference type="AlphaFoldDB" id="V8ASW3"/>